<feature type="transmembrane region" description="Helical" evidence="6">
    <location>
        <begin position="7"/>
        <end position="27"/>
    </location>
</feature>
<evidence type="ECO:0000256" key="2">
    <source>
        <dbReference type="ARBA" id="ARBA00022692"/>
    </source>
</evidence>
<dbReference type="eggNOG" id="ENOG502SPUH">
    <property type="taxonomic scope" value="Eukaryota"/>
</dbReference>
<evidence type="ECO:0000256" key="6">
    <source>
        <dbReference type="SAM" id="Phobius"/>
    </source>
</evidence>
<feature type="region of interest" description="Disordered" evidence="5">
    <location>
        <begin position="180"/>
        <end position="203"/>
    </location>
</feature>
<evidence type="ECO:0000256" key="4">
    <source>
        <dbReference type="ARBA" id="ARBA00023136"/>
    </source>
</evidence>
<dbReference type="OrthoDB" id="3364107at2759"/>
<feature type="transmembrane region" description="Helical" evidence="6">
    <location>
        <begin position="132"/>
        <end position="151"/>
    </location>
</feature>
<keyword evidence="9" id="KW-1185">Reference proteome</keyword>
<dbReference type="GeneID" id="20668304"/>
<dbReference type="KEGG" id="hir:HETIRDRAFT_170740"/>
<dbReference type="EMBL" id="KI925456">
    <property type="protein sequence ID" value="ETW84248.1"/>
    <property type="molecule type" value="Genomic_DNA"/>
</dbReference>
<reference evidence="8 9" key="1">
    <citation type="journal article" date="2012" name="New Phytol.">
        <title>Insight into trade-off between wood decay and parasitism from the genome of a fungal forest pathogen.</title>
        <authorList>
            <person name="Olson A."/>
            <person name="Aerts A."/>
            <person name="Asiegbu F."/>
            <person name="Belbahri L."/>
            <person name="Bouzid O."/>
            <person name="Broberg A."/>
            <person name="Canback B."/>
            <person name="Coutinho P.M."/>
            <person name="Cullen D."/>
            <person name="Dalman K."/>
            <person name="Deflorio G."/>
            <person name="van Diepen L.T."/>
            <person name="Dunand C."/>
            <person name="Duplessis S."/>
            <person name="Durling M."/>
            <person name="Gonthier P."/>
            <person name="Grimwood J."/>
            <person name="Fossdal C.G."/>
            <person name="Hansson D."/>
            <person name="Henrissat B."/>
            <person name="Hietala A."/>
            <person name="Himmelstrand K."/>
            <person name="Hoffmeister D."/>
            <person name="Hogberg N."/>
            <person name="James T.Y."/>
            <person name="Karlsson M."/>
            <person name="Kohler A."/>
            <person name="Kues U."/>
            <person name="Lee Y.H."/>
            <person name="Lin Y.C."/>
            <person name="Lind M."/>
            <person name="Lindquist E."/>
            <person name="Lombard V."/>
            <person name="Lucas S."/>
            <person name="Lunden K."/>
            <person name="Morin E."/>
            <person name="Murat C."/>
            <person name="Park J."/>
            <person name="Raffaello T."/>
            <person name="Rouze P."/>
            <person name="Salamov A."/>
            <person name="Schmutz J."/>
            <person name="Solheim H."/>
            <person name="Stahlberg J."/>
            <person name="Velez H."/>
            <person name="de Vries R.P."/>
            <person name="Wiebenga A."/>
            <person name="Woodward S."/>
            <person name="Yakovlev I."/>
            <person name="Garbelotto M."/>
            <person name="Martin F."/>
            <person name="Grigoriev I.V."/>
            <person name="Stenlid J."/>
        </authorList>
    </citation>
    <scope>NUCLEOTIDE SEQUENCE [LARGE SCALE GENOMIC DNA]</scope>
    <source>
        <strain evidence="8 9">TC 32-1</strain>
    </source>
</reference>
<protein>
    <recommendedName>
        <fullName evidence="7">MARVEL domain-containing protein</fullName>
    </recommendedName>
</protein>
<dbReference type="RefSeq" id="XP_009543938.1">
    <property type="nucleotide sequence ID" value="XM_009545643.1"/>
</dbReference>
<dbReference type="Proteomes" id="UP000030671">
    <property type="component" value="Unassembled WGS sequence"/>
</dbReference>
<keyword evidence="4 6" id="KW-0472">Membrane</keyword>
<comment type="subcellular location">
    <subcellularLocation>
        <location evidence="1">Membrane</location>
        <topology evidence="1">Multi-pass membrane protein</topology>
    </subcellularLocation>
</comment>
<name>W4KEK6_HETIT</name>
<sequence length="220" mass="23641">MGLFSTARLVVLVISIVFATIVLGLAADLVSITESNAGLYWNFSALGVATAVLTFVTLIPMVVIDAYRRGAFTSRVVVEAVWLSILWVLWLSTGAYAAYTDSLVFIGSDCSFVNPTASLVCGEFKAIEAFSFLTWLILMGYTGTLIVFAFIGQSRGNNSWTTTVRDASFLAHPAPKGPIDGTPMEQHYAPPTPQPTTSTTPNYVPMQVNYSSPSHGVAQV</sequence>
<keyword evidence="3 6" id="KW-1133">Transmembrane helix</keyword>
<evidence type="ECO:0000256" key="5">
    <source>
        <dbReference type="SAM" id="MobiDB-lite"/>
    </source>
</evidence>
<dbReference type="InParanoid" id="W4KEK6"/>
<gene>
    <name evidence="8" type="ORF">HETIRDRAFT_170740</name>
</gene>
<organism evidence="8 9">
    <name type="scientific">Heterobasidion irregulare (strain TC 32-1)</name>
    <dbReference type="NCBI Taxonomy" id="747525"/>
    <lineage>
        <taxon>Eukaryota</taxon>
        <taxon>Fungi</taxon>
        <taxon>Dikarya</taxon>
        <taxon>Basidiomycota</taxon>
        <taxon>Agaricomycotina</taxon>
        <taxon>Agaricomycetes</taxon>
        <taxon>Russulales</taxon>
        <taxon>Bondarzewiaceae</taxon>
        <taxon>Heterobasidion</taxon>
        <taxon>Heterobasidion annosum species complex</taxon>
    </lineage>
</organism>
<dbReference type="GO" id="GO:0016020">
    <property type="term" value="C:membrane"/>
    <property type="evidence" value="ECO:0007669"/>
    <property type="project" value="UniProtKB-SubCell"/>
</dbReference>
<evidence type="ECO:0000313" key="8">
    <source>
        <dbReference type="EMBL" id="ETW84248.1"/>
    </source>
</evidence>
<feature type="domain" description="MARVEL" evidence="7">
    <location>
        <begin position="8"/>
        <end position="140"/>
    </location>
</feature>
<keyword evidence="2 6" id="KW-0812">Transmembrane</keyword>
<dbReference type="AlphaFoldDB" id="W4KEK6"/>
<feature type="transmembrane region" description="Helical" evidence="6">
    <location>
        <begin position="39"/>
        <end position="64"/>
    </location>
</feature>
<accession>W4KEK6</accession>
<feature type="transmembrane region" description="Helical" evidence="6">
    <location>
        <begin position="76"/>
        <end position="99"/>
    </location>
</feature>
<dbReference type="InterPro" id="IPR008253">
    <property type="entry name" value="Marvel"/>
</dbReference>
<dbReference type="HOGENOM" id="CLU_083413_1_0_1"/>
<dbReference type="Pfam" id="PF01284">
    <property type="entry name" value="MARVEL"/>
    <property type="match status" value="1"/>
</dbReference>
<evidence type="ECO:0000256" key="1">
    <source>
        <dbReference type="ARBA" id="ARBA00004141"/>
    </source>
</evidence>
<evidence type="ECO:0000313" key="9">
    <source>
        <dbReference type="Proteomes" id="UP000030671"/>
    </source>
</evidence>
<evidence type="ECO:0000259" key="7">
    <source>
        <dbReference type="Pfam" id="PF01284"/>
    </source>
</evidence>
<proteinExistence type="predicted"/>
<evidence type="ECO:0000256" key="3">
    <source>
        <dbReference type="ARBA" id="ARBA00022989"/>
    </source>
</evidence>